<dbReference type="InterPro" id="IPR016186">
    <property type="entry name" value="C-type_lectin-like/link_sf"/>
</dbReference>
<dbReference type="PROSITE" id="PS50041">
    <property type="entry name" value="C_TYPE_LECTIN_2"/>
    <property type="match status" value="1"/>
</dbReference>
<dbReference type="InterPro" id="IPR016187">
    <property type="entry name" value="CTDL_fold"/>
</dbReference>
<keyword evidence="4" id="KW-1185">Reference proteome</keyword>
<dbReference type="AlphaFoldDB" id="A0AAV4ACU6"/>
<comment type="caution">
    <text evidence="3">The sequence shown here is derived from an EMBL/GenBank/DDBJ whole genome shotgun (WGS) entry which is preliminary data.</text>
</comment>
<feature type="signal peptide" evidence="1">
    <location>
        <begin position="1"/>
        <end position="24"/>
    </location>
</feature>
<proteinExistence type="predicted"/>
<evidence type="ECO:0000313" key="3">
    <source>
        <dbReference type="EMBL" id="GFO04363.1"/>
    </source>
</evidence>
<dbReference type="SUPFAM" id="SSF56436">
    <property type="entry name" value="C-type lectin-like"/>
    <property type="match status" value="1"/>
</dbReference>
<dbReference type="InterPro" id="IPR050111">
    <property type="entry name" value="C-type_lectin/snaclec_domain"/>
</dbReference>
<dbReference type="Pfam" id="PF00059">
    <property type="entry name" value="Lectin_C"/>
    <property type="match status" value="1"/>
</dbReference>
<keyword evidence="3" id="KW-0675">Receptor</keyword>
<name>A0AAV4ACU6_9GAST</name>
<dbReference type="InterPro" id="IPR001304">
    <property type="entry name" value="C-type_lectin-like"/>
</dbReference>
<evidence type="ECO:0000313" key="4">
    <source>
        <dbReference type="Proteomes" id="UP000735302"/>
    </source>
</evidence>
<dbReference type="CDD" id="cd00037">
    <property type="entry name" value="CLECT"/>
    <property type="match status" value="1"/>
</dbReference>
<evidence type="ECO:0000256" key="1">
    <source>
        <dbReference type="SAM" id="SignalP"/>
    </source>
</evidence>
<evidence type="ECO:0000259" key="2">
    <source>
        <dbReference type="PROSITE" id="PS50041"/>
    </source>
</evidence>
<gene>
    <name evidence="3" type="ORF">PoB_003086800</name>
</gene>
<feature type="chain" id="PRO_5043708107" evidence="1">
    <location>
        <begin position="25"/>
        <end position="163"/>
    </location>
</feature>
<organism evidence="3 4">
    <name type="scientific">Plakobranchus ocellatus</name>
    <dbReference type="NCBI Taxonomy" id="259542"/>
    <lineage>
        <taxon>Eukaryota</taxon>
        <taxon>Metazoa</taxon>
        <taxon>Spiralia</taxon>
        <taxon>Lophotrochozoa</taxon>
        <taxon>Mollusca</taxon>
        <taxon>Gastropoda</taxon>
        <taxon>Heterobranchia</taxon>
        <taxon>Euthyneura</taxon>
        <taxon>Panpulmonata</taxon>
        <taxon>Sacoglossa</taxon>
        <taxon>Placobranchoidea</taxon>
        <taxon>Plakobranchidae</taxon>
        <taxon>Plakobranchus</taxon>
    </lineage>
</organism>
<dbReference type="Gene3D" id="3.10.100.10">
    <property type="entry name" value="Mannose-Binding Protein A, subunit A"/>
    <property type="match status" value="1"/>
</dbReference>
<dbReference type="Proteomes" id="UP000735302">
    <property type="component" value="Unassembled WGS sequence"/>
</dbReference>
<dbReference type="EMBL" id="BLXT01003739">
    <property type="protein sequence ID" value="GFO04363.1"/>
    <property type="molecule type" value="Genomic_DNA"/>
</dbReference>
<sequence length="163" mass="18755">MARSLSHFLMVITFLTVTADQSKCRNGWNFFRGFCYYVGGDDSTFSDAESSCRRLDSRLVTLTSPGENAFIKSILKDDDATGAWFDFIFIQRDLRFRWDNSWGASISFTDWANNETEINIDLPQYPGFIMKLQCASFSKQHDWAWEPKACDDSVGMKYVCKRG</sequence>
<reference evidence="3 4" key="1">
    <citation type="journal article" date="2021" name="Elife">
        <title>Chloroplast acquisition without the gene transfer in kleptoplastic sea slugs, Plakobranchus ocellatus.</title>
        <authorList>
            <person name="Maeda T."/>
            <person name="Takahashi S."/>
            <person name="Yoshida T."/>
            <person name="Shimamura S."/>
            <person name="Takaki Y."/>
            <person name="Nagai Y."/>
            <person name="Toyoda A."/>
            <person name="Suzuki Y."/>
            <person name="Arimoto A."/>
            <person name="Ishii H."/>
            <person name="Satoh N."/>
            <person name="Nishiyama T."/>
            <person name="Hasebe M."/>
            <person name="Maruyama T."/>
            <person name="Minagawa J."/>
            <person name="Obokata J."/>
            <person name="Shigenobu S."/>
        </authorList>
    </citation>
    <scope>NUCLEOTIDE SEQUENCE [LARGE SCALE GENOMIC DNA]</scope>
</reference>
<dbReference type="PANTHER" id="PTHR22803">
    <property type="entry name" value="MANNOSE, PHOSPHOLIPASE, LECTIN RECEPTOR RELATED"/>
    <property type="match status" value="1"/>
</dbReference>
<keyword evidence="1" id="KW-0732">Signal</keyword>
<feature type="domain" description="C-type lectin" evidence="2">
    <location>
        <begin position="31"/>
        <end position="151"/>
    </location>
</feature>
<dbReference type="SMART" id="SM00034">
    <property type="entry name" value="CLECT"/>
    <property type="match status" value="1"/>
</dbReference>
<protein>
    <submittedName>
        <fullName evidence="3">Secretory phospholipase a2 receptor</fullName>
    </submittedName>
</protein>
<accession>A0AAV4ACU6</accession>